<evidence type="ECO:0000256" key="4">
    <source>
        <dbReference type="PIRSR" id="PIRSR601559-51"/>
    </source>
</evidence>
<dbReference type="SUPFAM" id="SSF51556">
    <property type="entry name" value="Metallo-dependent hydrolases"/>
    <property type="match status" value="1"/>
</dbReference>
<dbReference type="OrthoDB" id="105927at2"/>
<dbReference type="EMBL" id="QJKH01000005">
    <property type="protein sequence ID" value="PXX79681.1"/>
    <property type="molecule type" value="Genomic_DNA"/>
</dbReference>
<dbReference type="InterPro" id="IPR017947">
    <property type="entry name" value="AryldialkylPase_Zn-BS"/>
</dbReference>
<comment type="cofactor">
    <cofactor evidence="4">
        <name>a divalent metal cation</name>
        <dbReference type="ChEBI" id="CHEBI:60240"/>
    </cofactor>
    <text evidence="4">Binds 2 divalent metal cations per subunit.</text>
</comment>
<dbReference type="InterPro" id="IPR001559">
    <property type="entry name" value="Phosphotriesterase"/>
</dbReference>
<proteinExistence type="inferred from homology"/>
<dbReference type="Proteomes" id="UP000247612">
    <property type="component" value="Unassembled WGS sequence"/>
</dbReference>
<keyword evidence="1 4" id="KW-0479">Metal-binding</keyword>
<feature type="binding site" description="via carbamate group" evidence="4">
    <location>
        <position position="135"/>
    </location>
    <ligand>
        <name>Zn(2+)</name>
        <dbReference type="ChEBI" id="CHEBI:29105"/>
        <label>1</label>
    </ligand>
</feature>
<keyword evidence="7" id="KW-1185">Reference proteome</keyword>
<evidence type="ECO:0000256" key="1">
    <source>
        <dbReference type="ARBA" id="ARBA00022723"/>
    </source>
</evidence>
<comment type="similarity">
    <text evidence="5">Belongs to the metallo-dependent hydrolases superfamily. Phosphotriesterase family.</text>
</comment>
<name>A0A318KPA5_9FIRM</name>
<feature type="binding site" description="via carbamate group" evidence="4">
    <location>
        <position position="135"/>
    </location>
    <ligand>
        <name>Zn(2+)</name>
        <dbReference type="ChEBI" id="CHEBI:29105"/>
        <label>2</label>
    </ligand>
</feature>
<dbReference type="STRING" id="1034346.GCA_000313565_00747"/>
<keyword evidence="2" id="KW-0378">Hydrolase</keyword>
<dbReference type="PROSITE" id="PS51347">
    <property type="entry name" value="PHOSPHOTRIESTERASE_2"/>
    <property type="match status" value="1"/>
</dbReference>
<feature type="binding site" evidence="4">
    <location>
        <position position="254"/>
    </location>
    <ligand>
        <name>Zn(2+)</name>
        <dbReference type="ChEBI" id="CHEBI:29105"/>
        <label>1</label>
    </ligand>
</feature>
<comment type="caution">
    <text evidence="6">The sequence shown here is derived from an EMBL/GenBank/DDBJ whole genome shotgun (WGS) entry which is preliminary data.</text>
</comment>
<dbReference type="PANTHER" id="PTHR10819">
    <property type="entry name" value="PHOSPHOTRIESTERASE-RELATED"/>
    <property type="match status" value="1"/>
</dbReference>
<feature type="modified residue" description="N6-carboxylysine" evidence="3 5">
    <location>
        <position position="135"/>
    </location>
</feature>
<feature type="binding site" evidence="4">
    <location>
        <position position="198"/>
    </location>
    <ligand>
        <name>Zn(2+)</name>
        <dbReference type="ChEBI" id="CHEBI:29105"/>
        <label>2</label>
    </ligand>
</feature>
<dbReference type="Gene3D" id="3.20.20.140">
    <property type="entry name" value="Metal-dependent hydrolases"/>
    <property type="match status" value="1"/>
</dbReference>
<dbReference type="RefSeq" id="WP_022937058.1">
    <property type="nucleotide sequence ID" value="NZ_CABKRQ010000002.1"/>
</dbReference>
<evidence type="ECO:0000256" key="3">
    <source>
        <dbReference type="PIRSR" id="PIRSR601559-50"/>
    </source>
</evidence>
<dbReference type="PANTHER" id="PTHR10819:SF3">
    <property type="entry name" value="PHOSPHOTRIESTERASE-RELATED PROTEIN"/>
    <property type="match status" value="1"/>
</dbReference>
<evidence type="ECO:0000313" key="7">
    <source>
        <dbReference type="Proteomes" id="UP000247612"/>
    </source>
</evidence>
<dbReference type="AlphaFoldDB" id="A0A318KPA5"/>
<evidence type="ECO:0000256" key="5">
    <source>
        <dbReference type="PROSITE-ProRule" id="PRU00679"/>
    </source>
</evidence>
<dbReference type="PROSITE" id="PS01322">
    <property type="entry name" value="PHOSPHOTRIESTERASE_1"/>
    <property type="match status" value="1"/>
</dbReference>
<feature type="binding site" evidence="4">
    <location>
        <position position="168"/>
    </location>
    <ligand>
        <name>Zn(2+)</name>
        <dbReference type="ChEBI" id="CHEBI:29105"/>
        <label>2</label>
    </ligand>
</feature>
<protein>
    <submittedName>
        <fullName evidence="6">Phosphotriesterase-related protein</fullName>
    </submittedName>
</protein>
<feature type="binding site" evidence="4">
    <location>
        <position position="24"/>
    </location>
    <ligand>
        <name>Zn(2+)</name>
        <dbReference type="ChEBI" id="CHEBI:29105"/>
        <label>1</label>
    </ligand>
</feature>
<dbReference type="Pfam" id="PF02126">
    <property type="entry name" value="PTE"/>
    <property type="match status" value="1"/>
</dbReference>
<dbReference type="InterPro" id="IPR032466">
    <property type="entry name" value="Metal_Hydrolase"/>
</dbReference>
<accession>A0A318KPA5</accession>
<feature type="binding site" evidence="4">
    <location>
        <position position="22"/>
    </location>
    <ligand>
        <name>Zn(2+)</name>
        <dbReference type="ChEBI" id="CHEBI:29105"/>
        <label>1</label>
    </ligand>
</feature>
<organism evidence="6 7">
    <name type="scientific">Dielma fastidiosa</name>
    <dbReference type="NCBI Taxonomy" id="1034346"/>
    <lineage>
        <taxon>Bacteria</taxon>
        <taxon>Bacillati</taxon>
        <taxon>Bacillota</taxon>
        <taxon>Erysipelotrichia</taxon>
        <taxon>Erysipelotrichales</taxon>
        <taxon>Erysipelotrichaceae</taxon>
        <taxon>Dielma</taxon>
    </lineage>
</organism>
<evidence type="ECO:0000313" key="6">
    <source>
        <dbReference type="EMBL" id="PXX79681.1"/>
    </source>
</evidence>
<sequence>MEPINTVLGSLALKDLGFTLMHEHLLLSDWNLRMADPQFFDQEQAMQMIEEVIADAKAHGVETLVDVTPINYGRDVLLMQAIAKRTGMQIIAATGVLGCEDVWLRDMPEELLVKLFVRELSEGCQGSDIKCGVIKCGTTELGFTANTIKVLRAAGKAQRLTGAPIITHCRPANTRQGLFQLDLFEEQGADLSKVVIGHFRKGDPLDYAFNVMQRGAYIAVDQMNFNAHQLAHNLKVIKTICQHGWAKRLILSHDAVICFNSARFADYDHKSYINYAPDSLSYLIREVIPLLREEGLTETELHQIFIENPKHIFEASGI</sequence>
<reference evidence="6 7" key="1">
    <citation type="submission" date="2018-05" db="EMBL/GenBank/DDBJ databases">
        <title>Genomic Encyclopedia of Type Strains, Phase IV (KMG-IV): sequencing the most valuable type-strain genomes for metagenomic binning, comparative biology and taxonomic classification.</title>
        <authorList>
            <person name="Goeker M."/>
        </authorList>
    </citation>
    <scope>NUCLEOTIDE SEQUENCE [LARGE SCALE GENOMIC DNA]</scope>
    <source>
        <strain evidence="6 7">JC118</strain>
    </source>
</reference>
<evidence type="ECO:0000256" key="2">
    <source>
        <dbReference type="ARBA" id="ARBA00022801"/>
    </source>
</evidence>
<dbReference type="GO" id="GO:0008270">
    <property type="term" value="F:zinc ion binding"/>
    <property type="evidence" value="ECO:0007669"/>
    <property type="project" value="InterPro"/>
</dbReference>
<gene>
    <name evidence="6" type="ORF">DES51_105155</name>
</gene>
<dbReference type="GO" id="GO:0016788">
    <property type="term" value="F:hydrolase activity, acting on ester bonds"/>
    <property type="evidence" value="ECO:0007669"/>
    <property type="project" value="InterPro"/>
</dbReference>